<name>A0ACC6MHB9_MYCPF</name>
<dbReference type="Proteomes" id="UP001289645">
    <property type="component" value="Unassembled WGS sequence"/>
</dbReference>
<protein>
    <submittedName>
        <fullName evidence="1">Nucleoside hydrolase</fullName>
    </submittedName>
</protein>
<evidence type="ECO:0000313" key="1">
    <source>
        <dbReference type="EMBL" id="MDZ5086385.1"/>
    </source>
</evidence>
<sequence length="353" mass="37682">MTRLAAVAFATAASLFSAPVLSAPVFSAAVFFAAVPADAQAPAPGPEPPVDSCVLIDTDFDIDDMMTIPTVIGARHVAAVVATEGYTVPALGAPAVEHLIDHPGQRDVPVIVGAATERPEADIAATFGDYVLDYRALMSRVNNALPVALPPAAPDDEVRRVSDSVAGCAQVDVLILGPFSSFARYSPAIRSKIGRVVITGRPPAGDAELEAGESFNCVYDRHSCEQVFDRQLPGLDHVFVDVPRTDCDTTPNKPGCEGRVYGPTLAMARQLAPTGLPGYLRQILLDDSATWALDTWEQSGYGGRTMFWDQSTALALLDPALFQPVGAHLETVLSPQEFQRAWVEYTNLSVSYR</sequence>
<keyword evidence="1" id="KW-0378">Hydrolase</keyword>
<gene>
    <name evidence="1" type="ORF">OHX15_13440</name>
</gene>
<organism evidence="1 2">
    <name type="scientific">Mycolicibacterium parafortuitum</name>
    <name type="common">Mycobacterium parafortuitum</name>
    <dbReference type="NCBI Taxonomy" id="39692"/>
    <lineage>
        <taxon>Bacteria</taxon>
        <taxon>Bacillati</taxon>
        <taxon>Actinomycetota</taxon>
        <taxon>Actinomycetes</taxon>
        <taxon>Mycobacteriales</taxon>
        <taxon>Mycobacteriaceae</taxon>
        <taxon>Mycolicibacterium</taxon>
    </lineage>
</organism>
<comment type="caution">
    <text evidence="1">The sequence shown here is derived from an EMBL/GenBank/DDBJ whole genome shotgun (WGS) entry which is preliminary data.</text>
</comment>
<proteinExistence type="predicted"/>
<dbReference type="EMBL" id="JAOXLN010000012">
    <property type="protein sequence ID" value="MDZ5086385.1"/>
    <property type="molecule type" value="Genomic_DNA"/>
</dbReference>
<keyword evidence="2" id="KW-1185">Reference proteome</keyword>
<accession>A0ACC6MHB9</accession>
<reference evidence="1 2" key="1">
    <citation type="journal article" date="2021" name="Chemosphere">
        <title>Bioballs carrying a syntrophic Rhodococcus and Mycolicibacterium consortium for simultaneous sorption and biodegradation of fuel oil in contaminated freshwater.</title>
        <authorList>
            <person name="Naloka K."/>
            <person name="Polrit D."/>
            <person name="Muangchinda C."/>
            <person name="Thoetkiattikul H."/>
            <person name="Pinyakong O."/>
        </authorList>
    </citation>
    <scope>NUCLEOTIDE SEQUENCE [LARGE SCALE GENOMIC DNA]</scope>
    <source>
        <strain evidence="1 2">J101</strain>
    </source>
</reference>
<evidence type="ECO:0000313" key="2">
    <source>
        <dbReference type="Proteomes" id="UP001289645"/>
    </source>
</evidence>